<keyword evidence="2" id="KW-0812">Transmembrane</keyword>
<feature type="region of interest" description="Disordered" evidence="1">
    <location>
        <begin position="1"/>
        <end position="21"/>
    </location>
</feature>
<dbReference type="EMBL" id="CP109071">
    <property type="protein sequence ID" value="WSA31006.1"/>
    <property type="molecule type" value="Genomic_DNA"/>
</dbReference>
<keyword evidence="4" id="KW-1185">Reference proteome</keyword>
<feature type="compositionally biased region" description="Polar residues" evidence="1">
    <location>
        <begin position="252"/>
        <end position="261"/>
    </location>
</feature>
<feature type="compositionally biased region" description="Basic and acidic residues" evidence="1">
    <location>
        <begin position="110"/>
        <end position="119"/>
    </location>
</feature>
<feature type="compositionally biased region" description="Low complexity" evidence="1">
    <location>
        <begin position="227"/>
        <end position="244"/>
    </location>
</feature>
<gene>
    <name evidence="3" type="ORF">OIE14_22990</name>
</gene>
<dbReference type="InterPro" id="IPR011050">
    <property type="entry name" value="Pectin_lyase_fold/virulence"/>
</dbReference>
<dbReference type="RefSeq" id="WP_326563596.1">
    <property type="nucleotide sequence ID" value="NZ_CP109071.1"/>
</dbReference>
<protein>
    <submittedName>
        <fullName evidence="3">Right-handed parallel beta-helix repeat-containing protein</fullName>
    </submittedName>
</protein>
<dbReference type="PANTHER" id="PTHR11319">
    <property type="entry name" value="G PROTEIN-COUPLED RECEPTOR-RELATED"/>
    <property type="match status" value="1"/>
</dbReference>
<feature type="compositionally biased region" description="Polar residues" evidence="1">
    <location>
        <begin position="61"/>
        <end position="71"/>
    </location>
</feature>
<feature type="compositionally biased region" description="Gly residues" evidence="1">
    <location>
        <begin position="100"/>
        <end position="109"/>
    </location>
</feature>
<evidence type="ECO:0000313" key="3">
    <source>
        <dbReference type="EMBL" id="WSA31006.1"/>
    </source>
</evidence>
<evidence type="ECO:0000256" key="2">
    <source>
        <dbReference type="SAM" id="Phobius"/>
    </source>
</evidence>
<accession>A0ABZ1EAK3</accession>
<feature type="region of interest" description="Disordered" evidence="1">
    <location>
        <begin position="48"/>
        <end position="119"/>
    </location>
</feature>
<evidence type="ECO:0000313" key="4">
    <source>
        <dbReference type="Proteomes" id="UP001334804"/>
    </source>
</evidence>
<evidence type="ECO:0000256" key="1">
    <source>
        <dbReference type="SAM" id="MobiDB-lite"/>
    </source>
</evidence>
<feature type="region of interest" description="Disordered" evidence="1">
    <location>
        <begin position="225"/>
        <end position="273"/>
    </location>
</feature>
<keyword evidence="2" id="KW-0472">Membrane</keyword>
<sequence>MSDDVARPDGGPPEGTPMRGRRKLWVAAGVAGLTGVVGLAALGGLAARDHKSGDADRLSDAQVSAPKQNVSDAGRADEAGGDQAGKGEDDWSGDDWSGGDRSGGDWGGGQDDRKHDGRVKEVPCDTDKLIQAITHANKTNGATLKLAKHCTYELTRSEHGNGLPVIKESIVLKGEDSRIVRASEAERFRILNVGSSGHLTLKDVTVKGGQTVALKMVPAPVRSFELPEPTEATAEPARKPAMAAPKPPAAATSGTSVTPSARSGAVATAQSGATVTAVPGGTVTAMPGGTVTAVPDSADGAGILVQQGGRADIEHSRIVQNHAGRDGGGIANFGTTNIRHTAVEENSANGFGGGIFNVGVLRVEESKVSKNSARLGGGGIANGTTPNGTTVGGGTVWVWKSAISHNRTSFIGGGVFDNQGDTTITQSEIMGNTAGTDAGGLVAFSDSRLSLEKVVVAKNYADDEAGGIGVGGGSNAVIEHSVIKENVAGGAGGGGLFNDEGTVTLRDSEVLANQAVGESGVGGGIVNDFGRTKLISTKVAHNVATQPPGGIFTNNDGVLIDRKSAVTDNRPTNCKGSPVIPDRCFG</sequence>
<feature type="transmembrane region" description="Helical" evidence="2">
    <location>
        <begin position="24"/>
        <end position="47"/>
    </location>
</feature>
<proteinExistence type="predicted"/>
<organism evidence="3 4">
    <name type="scientific">Micromonospora peucetia</name>
    <dbReference type="NCBI Taxonomy" id="47871"/>
    <lineage>
        <taxon>Bacteria</taxon>
        <taxon>Bacillati</taxon>
        <taxon>Actinomycetota</taxon>
        <taxon>Actinomycetes</taxon>
        <taxon>Micromonosporales</taxon>
        <taxon>Micromonosporaceae</taxon>
        <taxon>Micromonospora</taxon>
    </lineage>
</organism>
<feature type="compositionally biased region" description="Basic and acidic residues" evidence="1">
    <location>
        <begin position="48"/>
        <end position="59"/>
    </location>
</feature>
<reference evidence="3 4" key="1">
    <citation type="submission" date="2022-10" db="EMBL/GenBank/DDBJ databases">
        <title>The complete genomes of actinobacterial strains from the NBC collection.</title>
        <authorList>
            <person name="Joergensen T.S."/>
            <person name="Alvarez Arevalo M."/>
            <person name="Sterndorff E.B."/>
            <person name="Faurdal D."/>
            <person name="Vuksanovic O."/>
            <person name="Mourched A.-S."/>
            <person name="Charusanti P."/>
            <person name="Shaw S."/>
            <person name="Blin K."/>
            <person name="Weber T."/>
        </authorList>
    </citation>
    <scope>NUCLEOTIDE SEQUENCE [LARGE SCALE GENOMIC DNA]</scope>
    <source>
        <strain evidence="3 4">NBC 01809</strain>
    </source>
</reference>
<dbReference type="PANTHER" id="PTHR11319:SF35">
    <property type="entry name" value="OUTER MEMBRANE PROTEIN PMPC-RELATED"/>
    <property type="match status" value="1"/>
</dbReference>
<dbReference type="Proteomes" id="UP001334804">
    <property type="component" value="Chromosome"/>
</dbReference>
<keyword evidence="2" id="KW-1133">Transmembrane helix</keyword>
<name>A0ABZ1EAK3_9ACTN</name>
<dbReference type="SUPFAM" id="SSF51126">
    <property type="entry name" value="Pectin lyase-like"/>
    <property type="match status" value="1"/>
</dbReference>